<comment type="caution">
    <text evidence="1">The sequence shown here is derived from an EMBL/GenBank/DDBJ whole genome shotgun (WGS) entry which is preliminary data.</text>
</comment>
<dbReference type="AlphaFoldDB" id="A0A177APV4"/>
<evidence type="ECO:0000313" key="2">
    <source>
        <dbReference type="Proteomes" id="UP000078046"/>
    </source>
</evidence>
<reference evidence="1 2" key="1">
    <citation type="submission" date="2016-04" db="EMBL/GenBank/DDBJ databases">
        <title>The genome of Intoshia linei affirms orthonectids as highly simplified spiralians.</title>
        <authorList>
            <person name="Mikhailov K.V."/>
            <person name="Slusarev G.S."/>
            <person name="Nikitin M.A."/>
            <person name="Logacheva M.D."/>
            <person name="Penin A."/>
            <person name="Aleoshin V."/>
            <person name="Panchin Y.V."/>
        </authorList>
    </citation>
    <scope>NUCLEOTIDE SEQUENCE [LARGE SCALE GENOMIC DNA]</scope>
    <source>
        <strain evidence="1">Intl2013</strain>
        <tissue evidence="1">Whole animal</tissue>
    </source>
</reference>
<proteinExistence type="predicted"/>
<gene>
    <name evidence="1" type="ORF">A3Q56_08729</name>
</gene>
<name>A0A177APV4_9BILA</name>
<sequence length="52" mass="6143">MAENNTKLKPLIICNDINHLVQRLEKMRCKKYTNLKIGIDGGEDLFEFDQYQ</sequence>
<dbReference type="EMBL" id="LWCA01003187">
    <property type="protein sequence ID" value="OAF63562.1"/>
    <property type="molecule type" value="Genomic_DNA"/>
</dbReference>
<keyword evidence="2" id="KW-1185">Reference proteome</keyword>
<protein>
    <submittedName>
        <fullName evidence="1">Uncharacterized protein</fullName>
    </submittedName>
</protein>
<evidence type="ECO:0000313" key="1">
    <source>
        <dbReference type="EMBL" id="OAF63562.1"/>
    </source>
</evidence>
<organism evidence="1 2">
    <name type="scientific">Intoshia linei</name>
    <dbReference type="NCBI Taxonomy" id="1819745"/>
    <lineage>
        <taxon>Eukaryota</taxon>
        <taxon>Metazoa</taxon>
        <taxon>Spiralia</taxon>
        <taxon>Lophotrochozoa</taxon>
        <taxon>Mesozoa</taxon>
        <taxon>Orthonectida</taxon>
        <taxon>Rhopaluridae</taxon>
        <taxon>Intoshia</taxon>
    </lineage>
</organism>
<accession>A0A177APV4</accession>
<dbReference type="Proteomes" id="UP000078046">
    <property type="component" value="Unassembled WGS sequence"/>
</dbReference>